<dbReference type="Pfam" id="PF18738">
    <property type="entry name" value="HEPN_DZIP3"/>
    <property type="match status" value="1"/>
</dbReference>
<organism evidence="2 3">
    <name type="scientific">Paramuricea clavata</name>
    <name type="common">Red gorgonian</name>
    <name type="synonym">Violescent sea-whip</name>
    <dbReference type="NCBI Taxonomy" id="317549"/>
    <lineage>
        <taxon>Eukaryota</taxon>
        <taxon>Metazoa</taxon>
        <taxon>Cnidaria</taxon>
        <taxon>Anthozoa</taxon>
        <taxon>Octocorallia</taxon>
        <taxon>Malacalcyonacea</taxon>
        <taxon>Plexauridae</taxon>
        <taxon>Paramuricea</taxon>
    </lineage>
</organism>
<gene>
    <name evidence="2" type="ORF">PACLA_8A019784</name>
</gene>
<evidence type="ECO:0000313" key="3">
    <source>
        <dbReference type="Proteomes" id="UP001152795"/>
    </source>
</evidence>
<feature type="non-terminal residue" evidence="2">
    <location>
        <position position="1"/>
    </location>
</feature>
<accession>A0A6S7JDZ7</accession>
<protein>
    <recommendedName>
        <fullName evidence="1">DZIP3-like HEPN domain-containing protein</fullName>
    </recommendedName>
</protein>
<dbReference type="Proteomes" id="UP001152795">
    <property type="component" value="Unassembled WGS sequence"/>
</dbReference>
<name>A0A6S7JDZ7_PARCT</name>
<sequence>LSMASRSLSSLLGSSDETFNGTKLMRLILDGGTEALRNAFQKTHPGNLQVVLSCTCSSTTYASSTCNHHILSNLKSRKIINQNQWGKLYPAPPNHPNIKDFDITLLSVLLRSICSLSPPCSGWDKMPNITDHSVEADIIRIRLFRNERFGHIPNTAVSTADFKIFWKEIELYFEKFVKEALIEKLSEPFSEKLINKVMMNGNISCGNFLGTTDAENVLTVYDLTQFYQSDVENFELIKICLA</sequence>
<feature type="non-terminal residue" evidence="2">
    <location>
        <position position="242"/>
    </location>
</feature>
<evidence type="ECO:0000259" key="1">
    <source>
        <dbReference type="Pfam" id="PF18738"/>
    </source>
</evidence>
<comment type="caution">
    <text evidence="2">The sequence shown here is derived from an EMBL/GenBank/DDBJ whole genome shotgun (WGS) entry which is preliminary data.</text>
</comment>
<dbReference type="EMBL" id="CACRXK020015856">
    <property type="protein sequence ID" value="CAB4028978.1"/>
    <property type="molecule type" value="Genomic_DNA"/>
</dbReference>
<reference evidence="2" key="1">
    <citation type="submission" date="2020-04" db="EMBL/GenBank/DDBJ databases">
        <authorList>
            <person name="Alioto T."/>
            <person name="Alioto T."/>
            <person name="Gomez Garrido J."/>
        </authorList>
    </citation>
    <scope>NUCLEOTIDE SEQUENCE</scope>
    <source>
        <strain evidence="2">A484AB</strain>
    </source>
</reference>
<dbReference type="AlphaFoldDB" id="A0A6S7JDZ7"/>
<dbReference type="OrthoDB" id="6367890at2759"/>
<dbReference type="PANTHER" id="PTHR46844:SF1">
    <property type="entry name" value="SLR5058 PROTEIN"/>
    <property type="match status" value="1"/>
</dbReference>
<dbReference type="InterPro" id="IPR041249">
    <property type="entry name" value="HEPN_DZIP3"/>
</dbReference>
<proteinExistence type="predicted"/>
<dbReference type="PANTHER" id="PTHR46844">
    <property type="entry name" value="SLR5058 PROTEIN"/>
    <property type="match status" value="1"/>
</dbReference>
<keyword evidence="3" id="KW-1185">Reference proteome</keyword>
<feature type="domain" description="DZIP3-like HEPN" evidence="1">
    <location>
        <begin position="67"/>
        <end position="176"/>
    </location>
</feature>
<evidence type="ECO:0000313" key="2">
    <source>
        <dbReference type="EMBL" id="CAB4028978.1"/>
    </source>
</evidence>